<dbReference type="KEGG" id="nmv:NITMOv2_1224"/>
<dbReference type="GO" id="GO:0003735">
    <property type="term" value="F:structural constituent of ribosome"/>
    <property type="evidence" value="ECO:0007669"/>
    <property type="project" value="InterPro"/>
</dbReference>
<proteinExistence type="inferred from homology"/>
<evidence type="ECO:0000256" key="5">
    <source>
        <dbReference type="ARBA" id="ARBA00035492"/>
    </source>
</evidence>
<dbReference type="Pfam" id="PF00327">
    <property type="entry name" value="Ribosomal_L30"/>
    <property type="match status" value="1"/>
</dbReference>
<comment type="subunit">
    <text evidence="2">Part of the 50S ribosomal subunit.</text>
</comment>
<dbReference type="PANTHER" id="PTHR15892">
    <property type="entry name" value="MITOCHONDRIAL RIBOSOMAL PROTEIN L30"/>
    <property type="match status" value="1"/>
</dbReference>
<evidence type="ECO:0000313" key="7">
    <source>
        <dbReference type="EMBL" id="ALA57652.1"/>
    </source>
</evidence>
<sequence>MAAAKSTKTTKAGAPGIRVTLRRSPIGTPERHRLVLRGLGLRHIRQTAVHPDTPQVRGMIQKVGYLLEVGTP</sequence>
<keyword evidence="3 7" id="KW-0689">Ribosomal protein</keyword>
<dbReference type="SUPFAM" id="SSF55129">
    <property type="entry name" value="Ribosomal protein L30p/L7e"/>
    <property type="match status" value="1"/>
</dbReference>
<evidence type="ECO:0000256" key="3">
    <source>
        <dbReference type="ARBA" id="ARBA00022980"/>
    </source>
</evidence>
<accession>A0A0K2GAL7</accession>
<dbReference type="PATRIC" id="fig|42253.5.peg.1205"/>
<keyword evidence="4" id="KW-0687">Ribonucleoprotein</keyword>
<dbReference type="Proteomes" id="UP000069205">
    <property type="component" value="Chromosome"/>
</dbReference>
<evidence type="ECO:0000256" key="1">
    <source>
        <dbReference type="ARBA" id="ARBA00007594"/>
    </source>
</evidence>
<dbReference type="PANTHER" id="PTHR15892:SF2">
    <property type="entry name" value="LARGE RIBOSOMAL SUBUNIT PROTEIN UL30M"/>
    <property type="match status" value="1"/>
</dbReference>
<feature type="domain" description="Large ribosomal subunit protein uL30-like ferredoxin-like fold" evidence="6">
    <location>
        <begin position="17"/>
        <end position="66"/>
    </location>
</feature>
<gene>
    <name evidence="7" type="primary">rpmD</name>
    <name evidence="7" type="ORF">NITMOv2_1224</name>
</gene>
<evidence type="ECO:0000313" key="8">
    <source>
        <dbReference type="Proteomes" id="UP000069205"/>
    </source>
</evidence>
<dbReference type="GO" id="GO:0022625">
    <property type="term" value="C:cytosolic large ribosomal subunit"/>
    <property type="evidence" value="ECO:0007669"/>
    <property type="project" value="TreeGrafter"/>
</dbReference>
<protein>
    <recommendedName>
        <fullName evidence="5">50S ribosomal protein L30</fullName>
    </recommendedName>
</protein>
<reference evidence="7 8" key="1">
    <citation type="journal article" date="2015" name="Proc. Natl. Acad. Sci. U.S.A.">
        <title>Expanded metabolic versatility of ubiquitous nitrite-oxidizing bacteria from the genus Nitrospira.</title>
        <authorList>
            <person name="Koch H."/>
            <person name="Lucker S."/>
            <person name="Albertsen M."/>
            <person name="Kitzinger K."/>
            <person name="Herbold C."/>
            <person name="Spieck E."/>
            <person name="Nielsen P.H."/>
            <person name="Wagner M."/>
            <person name="Daims H."/>
        </authorList>
    </citation>
    <scope>NUCLEOTIDE SEQUENCE [LARGE SCALE GENOMIC DNA]</scope>
    <source>
        <strain evidence="7 8">NSP M-1</strain>
    </source>
</reference>
<dbReference type="InterPro" id="IPR036919">
    <property type="entry name" value="Ribo_uL30_ferredoxin-like_sf"/>
</dbReference>
<dbReference type="InterPro" id="IPR016082">
    <property type="entry name" value="Ribosomal_uL30_ferredoxin-like"/>
</dbReference>
<organism evidence="7 8">
    <name type="scientific">Nitrospira moscoviensis</name>
    <dbReference type="NCBI Taxonomy" id="42253"/>
    <lineage>
        <taxon>Bacteria</taxon>
        <taxon>Pseudomonadati</taxon>
        <taxon>Nitrospirota</taxon>
        <taxon>Nitrospiria</taxon>
        <taxon>Nitrospirales</taxon>
        <taxon>Nitrospiraceae</taxon>
        <taxon>Nitrospira</taxon>
    </lineage>
</organism>
<dbReference type="STRING" id="42253.NITMOv2_1224"/>
<dbReference type="EMBL" id="CP011801">
    <property type="protein sequence ID" value="ALA57652.1"/>
    <property type="molecule type" value="Genomic_DNA"/>
</dbReference>
<dbReference type="HAMAP" id="MF_01371_B">
    <property type="entry name" value="Ribosomal_uL30_B"/>
    <property type="match status" value="1"/>
</dbReference>
<keyword evidence="8" id="KW-1185">Reference proteome</keyword>
<dbReference type="CDD" id="cd01658">
    <property type="entry name" value="Ribosomal_L30"/>
    <property type="match status" value="1"/>
</dbReference>
<evidence type="ECO:0000259" key="6">
    <source>
        <dbReference type="Pfam" id="PF00327"/>
    </source>
</evidence>
<name>A0A0K2GAL7_NITMO</name>
<dbReference type="Gene3D" id="3.30.1390.20">
    <property type="entry name" value="Ribosomal protein L30, ferredoxin-like fold domain"/>
    <property type="match status" value="1"/>
</dbReference>
<dbReference type="RefSeq" id="WP_053378958.1">
    <property type="nucleotide sequence ID" value="NZ_CP011801.1"/>
</dbReference>
<dbReference type="GO" id="GO:0006412">
    <property type="term" value="P:translation"/>
    <property type="evidence" value="ECO:0007669"/>
    <property type="project" value="InterPro"/>
</dbReference>
<comment type="similarity">
    <text evidence="1">Belongs to the universal ribosomal protein uL30 family.</text>
</comment>
<dbReference type="AlphaFoldDB" id="A0A0K2GAL7"/>
<evidence type="ECO:0000256" key="4">
    <source>
        <dbReference type="ARBA" id="ARBA00023274"/>
    </source>
</evidence>
<evidence type="ECO:0000256" key="2">
    <source>
        <dbReference type="ARBA" id="ARBA00011838"/>
    </source>
</evidence>
<dbReference type="InterPro" id="IPR005996">
    <property type="entry name" value="Ribosomal_uL30_bac-type"/>
</dbReference>
<dbReference type="NCBIfam" id="TIGR01308">
    <property type="entry name" value="rpmD_bact"/>
    <property type="match status" value="1"/>
</dbReference>